<evidence type="ECO:0000256" key="1">
    <source>
        <dbReference type="ARBA" id="ARBA00004141"/>
    </source>
</evidence>
<evidence type="ECO:0000313" key="17">
    <source>
        <dbReference type="Proteomes" id="UP000295506"/>
    </source>
</evidence>
<dbReference type="GO" id="GO:0007165">
    <property type="term" value="P:signal transduction"/>
    <property type="evidence" value="ECO:0007669"/>
    <property type="project" value="UniProtKB-KW"/>
</dbReference>
<keyword evidence="7" id="KW-0408">Iron</keyword>
<dbReference type="NCBIfam" id="TIGR02481">
    <property type="entry name" value="hemeryth_dom"/>
    <property type="match status" value="1"/>
</dbReference>
<evidence type="ECO:0000256" key="2">
    <source>
        <dbReference type="ARBA" id="ARBA00010587"/>
    </source>
</evidence>
<dbReference type="PROSITE" id="PS50885">
    <property type="entry name" value="HAMP"/>
    <property type="match status" value="1"/>
</dbReference>
<dbReference type="AlphaFoldDB" id="A0AA94PMF6"/>
<dbReference type="GO" id="GO:0006935">
    <property type="term" value="P:chemotaxis"/>
    <property type="evidence" value="ECO:0007669"/>
    <property type="project" value="UniProtKB-KW"/>
</dbReference>
<evidence type="ECO:0000259" key="15">
    <source>
        <dbReference type="PROSITE" id="PS50885"/>
    </source>
</evidence>
<evidence type="ECO:0000256" key="9">
    <source>
        <dbReference type="ARBA" id="ARBA00029447"/>
    </source>
</evidence>
<dbReference type="PANTHER" id="PTHR43531">
    <property type="entry name" value="PROTEIN ICFG"/>
    <property type="match status" value="1"/>
</dbReference>
<feature type="domain" description="HAMP" evidence="15">
    <location>
        <begin position="200"/>
        <end position="252"/>
    </location>
</feature>
<dbReference type="Pfam" id="PF00015">
    <property type="entry name" value="MCPsignal"/>
    <property type="match status" value="1"/>
</dbReference>
<dbReference type="InterPro" id="IPR012312">
    <property type="entry name" value="Hemerythrin-like"/>
</dbReference>
<evidence type="ECO:0000256" key="13">
    <source>
        <dbReference type="SAM" id="Phobius"/>
    </source>
</evidence>
<evidence type="ECO:0000256" key="4">
    <source>
        <dbReference type="ARBA" id="ARBA00022692"/>
    </source>
</evidence>
<dbReference type="GO" id="GO:0004888">
    <property type="term" value="F:transmembrane signaling receptor activity"/>
    <property type="evidence" value="ECO:0007669"/>
    <property type="project" value="InterPro"/>
</dbReference>
<evidence type="ECO:0000256" key="11">
    <source>
        <dbReference type="SAM" id="Coils"/>
    </source>
</evidence>
<evidence type="ECO:0000256" key="5">
    <source>
        <dbReference type="ARBA" id="ARBA00022723"/>
    </source>
</evidence>
<dbReference type="PROSITE" id="PS50111">
    <property type="entry name" value="CHEMOTAXIS_TRANSDUC_2"/>
    <property type="match status" value="1"/>
</dbReference>
<dbReference type="Gene3D" id="1.20.120.50">
    <property type="entry name" value="Hemerythrin-like"/>
    <property type="match status" value="1"/>
</dbReference>
<dbReference type="PANTHER" id="PTHR43531:SF11">
    <property type="entry name" value="METHYL-ACCEPTING CHEMOTAXIS PROTEIN 3"/>
    <property type="match status" value="1"/>
</dbReference>
<dbReference type="SMART" id="SM00304">
    <property type="entry name" value="HAMP"/>
    <property type="match status" value="1"/>
</dbReference>
<dbReference type="NCBIfam" id="NF033749">
    <property type="entry name" value="bact_hemeryth"/>
    <property type="match status" value="1"/>
</dbReference>
<dbReference type="Pfam" id="PF13675">
    <property type="entry name" value="PilJ"/>
    <property type="match status" value="1"/>
</dbReference>
<dbReference type="InterPro" id="IPR051310">
    <property type="entry name" value="MCP_chemotaxis"/>
</dbReference>
<comment type="similarity">
    <text evidence="2">Belongs to the hemerythrin family.</text>
</comment>
<dbReference type="Gene3D" id="1.10.287.950">
    <property type="entry name" value="Methyl-accepting chemotaxis protein"/>
    <property type="match status" value="1"/>
</dbReference>
<evidence type="ECO:0000313" key="16">
    <source>
        <dbReference type="EMBL" id="TDT90055.1"/>
    </source>
</evidence>
<evidence type="ECO:0000256" key="12">
    <source>
        <dbReference type="SAM" id="MobiDB-lite"/>
    </source>
</evidence>
<dbReference type="InterPro" id="IPR035938">
    <property type="entry name" value="Hemerythrin-like_sf"/>
</dbReference>
<accession>A0AA94PMF6</accession>
<keyword evidence="11" id="KW-0175">Coiled coil</keyword>
<keyword evidence="6 13" id="KW-1133">Transmembrane helix</keyword>
<evidence type="ECO:0000256" key="8">
    <source>
        <dbReference type="ARBA" id="ARBA00023136"/>
    </source>
</evidence>
<dbReference type="Pfam" id="PF01814">
    <property type="entry name" value="Hemerythrin"/>
    <property type="match status" value="1"/>
</dbReference>
<dbReference type="SUPFAM" id="SSF47188">
    <property type="entry name" value="Hemerythrin-like"/>
    <property type="match status" value="1"/>
</dbReference>
<dbReference type="SUPFAM" id="SSF58104">
    <property type="entry name" value="Methyl-accepting chemotaxis protein (MCP) signaling domain"/>
    <property type="match status" value="1"/>
</dbReference>
<dbReference type="EMBL" id="SOBK01000003">
    <property type="protein sequence ID" value="TDT90055.1"/>
    <property type="molecule type" value="Genomic_DNA"/>
</dbReference>
<keyword evidence="3" id="KW-0145">Chemotaxis</keyword>
<dbReference type="InterPro" id="IPR029095">
    <property type="entry name" value="NarX-like_N"/>
</dbReference>
<keyword evidence="5" id="KW-0479">Metal-binding</keyword>
<sequence>MSLRLKLYSSIGLLLCIGMAMFVATLVITSAQEFDGLVINLAGRQRMLSQKVAKEALLFLDGAQAGRDVAAVKGQVQSTSRLFKQTLDALTNSGSAPVTADPDGPAKELPMPSDAVREQLLKVEQLWDEYTASVNAILERQELEPDFNKKNLAVLVNMNEAVTMMQEESEARVDGLLISQLIGIGIMLLTTLISFLAIQRKIVIPLSNFSEAMDSICQGDLTQVCFNDQNDEIGIVARTLTTMEDKLKDVVSQAKASTENMAERSEDMNDMAATLAEGATRQAGSVSDISGLMESMRTKIADTARNSMETHHLAIKAAEDARQSGHSVSTALEAITTIAGKITVIEEIARQTNLLALNAAIEAARAGEHGKGFAVVASEVRKLAERSGMAAKEISELSANTLDISNKAGELLQMLVPDIEKTAGMIEEINAASSEQHRETEMVGTAVRDLDHGIQQTASMARELSGTIEQLSEEAASLRQELTFFNTGGSGSVCKPSTKVIKAAPQQLPEPELPVSAAPKPAAPKPRAVPLPRNTEPVDIDLSKSKPLIVWSDAIATGIKLIDDQHKELIRIINLLNSAMQQGKGKGVLGPILSDLRSYTTFHFNQEKDLFERYGYPEIEEHLAVHDDLMRQAFDFIDKFETGQTAMSRDLFYFLKDWLVNHIQGTDMKYVPFMKAALNQ</sequence>
<evidence type="ECO:0000256" key="6">
    <source>
        <dbReference type="ARBA" id="ARBA00022989"/>
    </source>
</evidence>
<dbReference type="GO" id="GO:0046872">
    <property type="term" value="F:metal ion binding"/>
    <property type="evidence" value="ECO:0007669"/>
    <property type="project" value="UniProtKB-KW"/>
</dbReference>
<feature type="region of interest" description="Disordered" evidence="12">
    <location>
        <begin position="507"/>
        <end position="534"/>
    </location>
</feature>
<feature type="domain" description="Methyl-accepting transducer" evidence="14">
    <location>
        <begin position="257"/>
        <end position="472"/>
    </location>
</feature>
<dbReference type="SMART" id="SM00283">
    <property type="entry name" value="MA"/>
    <property type="match status" value="1"/>
</dbReference>
<evidence type="ECO:0000256" key="10">
    <source>
        <dbReference type="PROSITE-ProRule" id="PRU00284"/>
    </source>
</evidence>
<dbReference type="RefSeq" id="WP_078063758.1">
    <property type="nucleotide sequence ID" value="NZ_CP014206.1"/>
</dbReference>
<gene>
    <name evidence="16" type="ORF">EDC59_103360</name>
</gene>
<comment type="subcellular location">
    <subcellularLocation>
        <location evidence="1">Membrane</location>
        <topology evidence="1">Multi-pass membrane protein</topology>
    </subcellularLocation>
</comment>
<dbReference type="GO" id="GO:0005886">
    <property type="term" value="C:plasma membrane"/>
    <property type="evidence" value="ECO:0007669"/>
    <property type="project" value="TreeGrafter"/>
</dbReference>
<feature type="coiled-coil region" evidence="11">
    <location>
        <begin position="454"/>
        <end position="481"/>
    </location>
</feature>
<feature type="transmembrane region" description="Helical" evidence="13">
    <location>
        <begin position="7"/>
        <end position="28"/>
    </location>
</feature>
<evidence type="ECO:0000256" key="7">
    <source>
        <dbReference type="ARBA" id="ARBA00023004"/>
    </source>
</evidence>
<dbReference type="InterPro" id="IPR012827">
    <property type="entry name" value="Hemerythrin_metal-bd"/>
</dbReference>
<dbReference type="Proteomes" id="UP000295506">
    <property type="component" value="Unassembled WGS sequence"/>
</dbReference>
<keyword evidence="8 13" id="KW-0472">Membrane</keyword>
<comment type="caution">
    <text evidence="16">The sequence shown here is derived from an EMBL/GenBank/DDBJ whole genome shotgun (WGS) entry which is preliminary data.</text>
</comment>
<dbReference type="InterPro" id="IPR004090">
    <property type="entry name" value="Chemotax_Me-accpt_rcpt"/>
</dbReference>
<dbReference type="PRINTS" id="PR00260">
    <property type="entry name" value="CHEMTRNSDUCR"/>
</dbReference>
<organism evidence="16 17">
    <name type="scientific">Pseudodesulfovibrio indicus</name>
    <dbReference type="NCBI Taxonomy" id="1716143"/>
    <lineage>
        <taxon>Bacteria</taxon>
        <taxon>Pseudomonadati</taxon>
        <taxon>Thermodesulfobacteriota</taxon>
        <taxon>Desulfovibrionia</taxon>
        <taxon>Desulfovibrionales</taxon>
        <taxon>Desulfovibrionaceae</taxon>
    </lineage>
</organism>
<keyword evidence="10" id="KW-0807">Transducer</keyword>
<proteinExistence type="inferred from homology"/>
<evidence type="ECO:0000259" key="14">
    <source>
        <dbReference type="PROSITE" id="PS50111"/>
    </source>
</evidence>
<evidence type="ECO:0000256" key="3">
    <source>
        <dbReference type="ARBA" id="ARBA00022500"/>
    </source>
</evidence>
<name>A0AA94PMF6_9BACT</name>
<dbReference type="InterPro" id="IPR004089">
    <property type="entry name" value="MCPsignal_dom"/>
</dbReference>
<dbReference type="CDD" id="cd12107">
    <property type="entry name" value="Hemerythrin"/>
    <property type="match status" value="1"/>
</dbReference>
<keyword evidence="4 13" id="KW-0812">Transmembrane</keyword>
<protein>
    <submittedName>
        <fullName evidence="16">Methyl-accepting chemotaxis protein</fullName>
    </submittedName>
</protein>
<dbReference type="InterPro" id="IPR003660">
    <property type="entry name" value="HAMP_dom"/>
</dbReference>
<comment type="similarity">
    <text evidence="9">Belongs to the methyl-accepting chemotaxis (MCP) protein family.</text>
</comment>
<reference evidence="16 17" key="1">
    <citation type="submission" date="2019-03" db="EMBL/GenBank/DDBJ databases">
        <title>Genomic Encyclopedia of Type Strains, Phase IV (KMG-IV): sequencing the most valuable type-strain genomes for metagenomic binning, comparative biology and taxonomic classification.</title>
        <authorList>
            <person name="Goeker M."/>
        </authorList>
    </citation>
    <scope>NUCLEOTIDE SEQUENCE [LARGE SCALE GENOMIC DNA]</scope>
    <source>
        <strain evidence="16 17">DSM 101483</strain>
    </source>
</reference>